<gene>
    <name evidence="2" type="ORF">HAHE_13840</name>
</gene>
<dbReference type="InterPro" id="IPR023346">
    <property type="entry name" value="Lysozyme-like_dom_sf"/>
</dbReference>
<evidence type="ECO:0000313" key="3">
    <source>
        <dbReference type="Proteomes" id="UP001374893"/>
    </source>
</evidence>
<dbReference type="InterPro" id="IPR018537">
    <property type="entry name" value="Peptidoglycan-bd_3"/>
</dbReference>
<protein>
    <recommendedName>
        <fullName evidence="1">Peptidoglycan binding domain-containing protein</fullName>
    </recommendedName>
</protein>
<proteinExistence type="predicted"/>
<reference evidence="2 3" key="1">
    <citation type="submission" date="2021-06" db="EMBL/GenBank/DDBJ databases">
        <title>Complete genome of Haloferula helveola possessing various polysaccharide degrading enzymes.</title>
        <authorList>
            <person name="Takami H."/>
            <person name="Huang C."/>
            <person name="Hamasaki K."/>
        </authorList>
    </citation>
    <scope>NUCLEOTIDE SEQUENCE [LARGE SCALE GENOMIC DNA]</scope>
    <source>
        <strain evidence="2 3">CN-1</strain>
    </source>
</reference>
<evidence type="ECO:0000313" key="2">
    <source>
        <dbReference type="EMBL" id="BCX47476.1"/>
    </source>
</evidence>
<sequence length="356" mass="39693">MDPTFYLSIECIFRRYFGLGLNYLYNSAHHDHYHLDLGRPVDFVTSSRSYTLFLQGVLTHIHGHEVVIDGQWGPQTEQATEQTLKDLGSTGKITTPATWKRFLLESAKIGFGTSSSPGNSAAHQIEVLSSVVEHLGIDGDDWQMLRGSLDALLDTPEVTRLLEDDSTEETVRLGICKKIVDFEARRNNKGKIIVYKLPSGDGGGTYEIAGINEKYHPEMAAKLKRMIETQKNPDRAEALAVIYIATYTDAAARWSVNYGVESYLRDSMWNRGPGGAAKILQLALGFKKSDVDGLVGPQTLGALATAEAKPVAFLAELRAARERYEREYVKRDETSKFWKGLVNRWDKALAFSRSLA</sequence>
<dbReference type="RefSeq" id="WP_338689707.1">
    <property type="nucleotide sequence ID" value="NZ_AP024702.1"/>
</dbReference>
<accession>A0ABM7R8Q8</accession>
<keyword evidence="3" id="KW-1185">Reference proteome</keyword>
<dbReference type="Proteomes" id="UP001374893">
    <property type="component" value="Chromosome"/>
</dbReference>
<feature type="domain" description="Peptidoglycan binding" evidence="1">
    <location>
        <begin position="276"/>
        <end position="344"/>
    </location>
</feature>
<dbReference type="SUPFAM" id="SSF53955">
    <property type="entry name" value="Lysozyme-like"/>
    <property type="match status" value="1"/>
</dbReference>
<dbReference type="Pfam" id="PF09374">
    <property type="entry name" value="PG_binding_3"/>
    <property type="match status" value="1"/>
</dbReference>
<evidence type="ECO:0000259" key="1">
    <source>
        <dbReference type="Pfam" id="PF09374"/>
    </source>
</evidence>
<organism evidence="2 3">
    <name type="scientific">Haloferula helveola</name>
    <dbReference type="NCBI Taxonomy" id="490095"/>
    <lineage>
        <taxon>Bacteria</taxon>
        <taxon>Pseudomonadati</taxon>
        <taxon>Verrucomicrobiota</taxon>
        <taxon>Verrucomicrobiia</taxon>
        <taxon>Verrucomicrobiales</taxon>
        <taxon>Verrucomicrobiaceae</taxon>
        <taxon>Haloferula</taxon>
    </lineage>
</organism>
<dbReference type="EMBL" id="AP024702">
    <property type="protein sequence ID" value="BCX47476.1"/>
    <property type="molecule type" value="Genomic_DNA"/>
</dbReference>
<name>A0ABM7R8Q8_9BACT</name>
<dbReference type="Gene3D" id="1.20.141.10">
    <property type="entry name" value="Chitosanase, subunit A, domain 1"/>
    <property type="match status" value="1"/>
</dbReference>